<dbReference type="InterPro" id="IPR052023">
    <property type="entry name" value="Histidine_kinase_KdpD"/>
</dbReference>
<dbReference type="PANTHER" id="PTHR45569">
    <property type="entry name" value="SENSOR PROTEIN KDPD"/>
    <property type="match status" value="1"/>
</dbReference>
<dbReference type="EMBL" id="JBHLTM010000026">
    <property type="protein sequence ID" value="MFC0684104.1"/>
    <property type="molecule type" value="Genomic_DNA"/>
</dbReference>
<dbReference type="SMART" id="SM00387">
    <property type="entry name" value="HATPase_c"/>
    <property type="match status" value="1"/>
</dbReference>
<feature type="transmembrane region" description="Helical" evidence="1">
    <location>
        <begin position="112"/>
        <end position="130"/>
    </location>
</feature>
<feature type="transmembrane region" description="Helical" evidence="1">
    <location>
        <begin position="231"/>
        <end position="252"/>
    </location>
</feature>
<keyword evidence="1" id="KW-0812">Transmembrane</keyword>
<dbReference type="Pfam" id="PF02518">
    <property type="entry name" value="HATPase_c"/>
    <property type="match status" value="1"/>
</dbReference>
<dbReference type="Proteomes" id="UP001589858">
    <property type="component" value="Unassembled WGS sequence"/>
</dbReference>
<dbReference type="RefSeq" id="WP_267218279.1">
    <property type="nucleotide sequence ID" value="NZ_JAPCWC010000001.1"/>
</dbReference>
<feature type="transmembrane region" description="Helical" evidence="1">
    <location>
        <begin position="150"/>
        <end position="168"/>
    </location>
</feature>
<dbReference type="PANTHER" id="PTHR45569:SF1">
    <property type="entry name" value="SENSOR PROTEIN KDPD"/>
    <property type="match status" value="1"/>
</dbReference>
<keyword evidence="1" id="KW-1133">Transmembrane helix</keyword>
<evidence type="ECO:0000313" key="4">
    <source>
        <dbReference type="Proteomes" id="UP001589858"/>
    </source>
</evidence>
<dbReference type="PROSITE" id="PS50109">
    <property type="entry name" value="HIS_KIN"/>
    <property type="match status" value="1"/>
</dbReference>
<gene>
    <name evidence="3" type="ORF">ACFFF8_05820</name>
</gene>
<keyword evidence="3" id="KW-0418">Kinase</keyword>
<name>A0ABV6S4E8_9SPHN</name>
<proteinExistence type="predicted"/>
<dbReference type="Gene3D" id="3.30.565.10">
    <property type="entry name" value="Histidine kinase-like ATPase, C-terminal domain"/>
    <property type="match status" value="1"/>
</dbReference>
<dbReference type="InterPro" id="IPR036890">
    <property type="entry name" value="HATPase_C_sf"/>
</dbReference>
<sequence length="558" mass="59074">MDWTKTISAKAGGAHIGAADLTADLARRYAPDLLLLALYGLAFAALHWAAHPWGGGGFFSLWYPAAGLRFAALWRRGLAITPWLMATELCVDAMTGALPLTGSGVIHDSISIMRPALAYAAAIAIARSMAGRLSGHRGESGSEPVTAAPMRLGIAALLAPVLNALMFVPLELALPPTAGPSAIRVQLVVSLTGLALGDLLGIIVLAPPLLSLARFYRSAERRALTMPGWRLLVPGAVILGASMWLTVALWRAGLGAQPTPLLLAGAWIGLRHGRTAAWFTILAVVALFLPYSAGPLGDGERLNLHLSLAAVAIVTWLSGCYADTQKIAEDMLARRNRLLFQAERLKTLRAMSVAVIHEISQPLSTLAIEAGHLKSRTADLDADIAQSAALVDRKAHTLSELVRRLRRFGGRSVDEPSPLPLCMLLQSSVQMVAPELRSAQCQLVLAPVPPDLTVHAQEIELSQALVNLLRNAITAAADRTVRMSTQMRGDDAVIRITNAVSARSAPPSASGAGMGIGVIIARTIVEAHGGMLVRDDEPGFVHMVVSLPLHSPRSGTET</sequence>
<evidence type="ECO:0000313" key="3">
    <source>
        <dbReference type="EMBL" id="MFC0684104.1"/>
    </source>
</evidence>
<evidence type="ECO:0000256" key="1">
    <source>
        <dbReference type="SAM" id="Phobius"/>
    </source>
</evidence>
<keyword evidence="1" id="KW-0472">Membrane</keyword>
<keyword evidence="4" id="KW-1185">Reference proteome</keyword>
<dbReference type="Gene3D" id="1.10.287.130">
    <property type="match status" value="1"/>
</dbReference>
<protein>
    <submittedName>
        <fullName evidence="3">Sensor histidine kinase</fullName>
    </submittedName>
</protein>
<feature type="domain" description="Histidine kinase" evidence="2">
    <location>
        <begin position="354"/>
        <end position="551"/>
    </location>
</feature>
<dbReference type="InterPro" id="IPR003594">
    <property type="entry name" value="HATPase_dom"/>
</dbReference>
<organism evidence="3 4">
    <name type="scientific">Novosphingobium clariflavum</name>
    <dbReference type="NCBI Taxonomy" id="2029884"/>
    <lineage>
        <taxon>Bacteria</taxon>
        <taxon>Pseudomonadati</taxon>
        <taxon>Pseudomonadota</taxon>
        <taxon>Alphaproteobacteria</taxon>
        <taxon>Sphingomonadales</taxon>
        <taxon>Sphingomonadaceae</taxon>
        <taxon>Novosphingobium</taxon>
    </lineage>
</organism>
<feature type="transmembrane region" description="Helical" evidence="1">
    <location>
        <begin position="302"/>
        <end position="319"/>
    </location>
</feature>
<dbReference type="SUPFAM" id="SSF55874">
    <property type="entry name" value="ATPase domain of HSP90 chaperone/DNA topoisomerase II/histidine kinase"/>
    <property type="match status" value="1"/>
</dbReference>
<dbReference type="InterPro" id="IPR005467">
    <property type="entry name" value="His_kinase_dom"/>
</dbReference>
<accession>A0ABV6S4E8</accession>
<comment type="caution">
    <text evidence="3">The sequence shown here is derived from an EMBL/GenBank/DDBJ whole genome shotgun (WGS) entry which is preliminary data.</text>
</comment>
<feature type="transmembrane region" description="Helical" evidence="1">
    <location>
        <begin position="272"/>
        <end position="290"/>
    </location>
</feature>
<feature type="transmembrane region" description="Helical" evidence="1">
    <location>
        <begin position="188"/>
        <end position="210"/>
    </location>
</feature>
<dbReference type="GO" id="GO:0016301">
    <property type="term" value="F:kinase activity"/>
    <property type="evidence" value="ECO:0007669"/>
    <property type="project" value="UniProtKB-KW"/>
</dbReference>
<feature type="transmembrane region" description="Helical" evidence="1">
    <location>
        <begin position="33"/>
        <end position="50"/>
    </location>
</feature>
<keyword evidence="3" id="KW-0808">Transferase</keyword>
<reference evidence="3 4" key="1">
    <citation type="submission" date="2024-09" db="EMBL/GenBank/DDBJ databases">
        <authorList>
            <person name="Sun Q."/>
            <person name="Mori K."/>
        </authorList>
    </citation>
    <scope>NUCLEOTIDE SEQUENCE [LARGE SCALE GENOMIC DNA]</scope>
    <source>
        <strain evidence="3 4">CICC 11035S</strain>
    </source>
</reference>
<evidence type="ECO:0000259" key="2">
    <source>
        <dbReference type="PROSITE" id="PS50109"/>
    </source>
</evidence>